<dbReference type="InterPro" id="IPR014001">
    <property type="entry name" value="Helicase_ATP-bd"/>
</dbReference>
<dbReference type="InterPro" id="IPR001650">
    <property type="entry name" value="Helicase_C-like"/>
</dbReference>
<dbReference type="SMART" id="SM00490">
    <property type="entry name" value="HELICc"/>
    <property type="match status" value="1"/>
</dbReference>
<dbReference type="InterPro" id="IPR049730">
    <property type="entry name" value="SNF2/RAD54-like_C"/>
</dbReference>
<dbReference type="SMART" id="SM00487">
    <property type="entry name" value="DEXDc"/>
    <property type="match status" value="1"/>
</dbReference>
<dbReference type="OrthoDB" id="18878at2"/>
<dbReference type="RefSeq" id="WP_092223808.1">
    <property type="nucleotide sequence ID" value="NZ_FNJI01000020.1"/>
</dbReference>
<dbReference type="PROSITE" id="PS51192">
    <property type="entry name" value="HELICASE_ATP_BIND_1"/>
    <property type="match status" value="1"/>
</dbReference>
<evidence type="ECO:0000313" key="4">
    <source>
        <dbReference type="EMBL" id="SDP43730.1"/>
    </source>
</evidence>
<keyword evidence="4" id="KW-0808">Transferase</keyword>
<dbReference type="Pfam" id="PF00271">
    <property type="entry name" value="Helicase_C"/>
    <property type="match status" value="1"/>
</dbReference>
<dbReference type="Gene3D" id="3.40.50.300">
    <property type="entry name" value="P-loop containing nucleotide triphosphate hydrolases"/>
    <property type="match status" value="1"/>
</dbReference>
<proteinExistence type="predicted"/>
<dbReference type="GO" id="GO:0004674">
    <property type="term" value="F:protein serine/threonine kinase activity"/>
    <property type="evidence" value="ECO:0007669"/>
    <property type="project" value="UniProtKB-KW"/>
</dbReference>
<dbReference type="CDD" id="cd18793">
    <property type="entry name" value="SF2_C_SNF"/>
    <property type="match status" value="1"/>
</dbReference>
<feature type="domain" description="Helicase ATP-binding" evidence="2">
    <location>
        <begin position="431"/>
        <end position="600"/>
    </location>
</feature>
<dbReference type="EMBL" id="FNJI01000020">
    <property type="protein sequence ID" value="SDP43730.1"/>
    <property type="molecule type" value="Genomic_DNA"/>
</dbReference>
<dbReference type="InterPro" id="IPR027417">
    <property type="entry name" value="P-loop_NTPase"/>
</dbReference>
<evidence type="ECO:0000313" key="5">
    <source>
        <dbReference type="Proteomes" id="UP000199073"/>
    </source>
</evidence>
<evidence type="ECO:0000256" key="1">
    <source>
        <dbReference type="ARBA" id="ARBA00022801"/>
    </source>
</evidence>
<dbReference type="PANTHER" id="PTHR10799">
    <property type="entry name" value="SNF2/RAD54 HELICASE FAMILY"/>
    <property type="match status" value="1"/>
</dbReference>
<protein>
    <submittedName>
        <fullName evidence="4">Non-specific serine/threonine protein kinase</fullName>
    </submittedName>
</protein>
<dbReference type="InterPro" id="IPR000330">
    <property type="entry name" value="SNF2_N"/>
</dbReference>
<dbReference type="InterPro" id="IPR038718">
    <property type="entry name" value="SNF2-like_sf"/>
</dbReference>
<dbReference type="Proteomes" id="UP000199073">
    <property type="component" value="Unassembled WGS sequence"/>
</dbReference>
<keyword evidence="1" id="KW-0378">Hydrolase</keyword>
<dbReference type="AlphaFoldDB" id="A0A1H0SPS6"/>
<accession>A0A1H0SPS6</accession>
<sequence>MAYDELQVVLMPNGALQLEWATVSGTMTNRQNLLQNEIYDHYLSGPDGWLFFLGFTSNKTPISSSLNFWRKFAALYINTLRLSSDIEELRGDINLLPGDEELSALLDAVPLMTGSEYLQPEVLSALWRELHQSFRSKIDAYEGTVEQFFKEHSPDVHLAGRIYFHLVENKDHEAPFAFLATYSTMVGEDGESKHLPLKFALQEYGDDQAKLLDLLVTVDTAAKKSSLIREMRDSGDLFHPLAWSGHQAFLFLREIPLYEESGILCRIPNWWKKKSANISVVINVGGKMPSMIGLEALLDFEPRLMFGDTEISIEEARRLLEESEGLAFLKNKWVVVDQEKLRQTLETYEKARQLSGDEGMTLLEAMRFSISPQKKMEEQNAENLSSVSHGEWLKKVFNSLQKPGETCKVKTSGTFKARLRAYQQDGLNWLYTLHSLKLGGCLADDMGLGKTIQVLAFLNALKAEVATSTNATLPSLLILPASLLANWISEIERFYPSLSWFVAHPDMHKPGKVPVPDNGQLRALDLVITTYQMIQRYKWLLENCWNYVILDEAQAIKNPGTKQTKTVKGLKSENRIVMTGTPVENRLSDLWSLFDFVNPGLLGSSKEFGEFTKQLASAPDGYARLRNVVSPFILRRLKSDKTIISDLPDKVEMKSWASMSKKQAVLYQEVIEGINQTLEESEGIQRKGLILSTLMKLKQLCNHPAQYLGEELFEEKESGKFQRLREICETIYEKREQVLVFTQFKEMAEPLSRFLAIIFQREGLVLHGSVPVGQRKKLIEKFQGSNYVPFFVLSLKAGGVGLNLTAANHVIHFDRWWNPAVENQATDRAFRLGQKKNVMVHKFLTKGTIEEKIDRMLTEKARLSDEVVAASGENWITEMSNDELRDLFTLTV</sequence>
<dbReference type="FunFam" id="3.40.50.300:FF:000533">
    <property type="entry name" value="Helicase, Snf2 family"/>
    <property type="match status" value="1"/>
</dbReference>
<dbReference type="Pfam" id="PF00176">
    <property type="entry name" value="SNF2-rel_dom"/>
    <property type="match status" value="1"/>
</dbReference>
<dbReference type="GO" id="GO:0005524">
    <property type="term" value="F:ATP binding"/>
    <property type="evidence" value="ECO:0007669"/>
    <property type="project" value="InterPro"/>
</dbReference>
<name>A0A1H0SPS6_9BACT</name>
<dbReference type="Pfam" id="PF12419">
    <property type="entry name" value="DUF3670"/>
    <property type="match status" value="1"/>
</dbReference>
<keyword evidence="4" id="KW-0418">Kinase</keyword>
<dbReference type="InterPro" id="IPR022138">
    <property type="entry name" value="DUF3670"/>
</dbReference>
<evidence type="ECO:0000259" key="2">
    <source>
        <dbReference type="PROSITE" id="PS51192"/>
    </source>
</evidence>
<dbReference type="SUPFAM" id="SSF52540">
    <property type="entry name" value="P-loop containing nucleoside triphosphate hydrolases"/>
    <property type="match status" value="2"/>
</dbReference>
<keyword evidence="5" id="KW-1185">Reference proteome</keyword>
<reference evidence="4 5" key="1">
    <citation type="submission" date="2016-10" db="EMBL/GenBank/DDBJ databases">
        <authorList>
            <person name="de Groot N.N."/>
        </authorList>
    </citation>
    <scope>NUCLEOTIDE SEQUENCE [LARGE SCALE GENOMIC DNA]</scope>
    <source>
        <strain evidence="4 5">DSM 12130</strain>
    </source>
</reference>
<dbReference type="Gene3D" id="3.40.50.10810">
    <property type="entry name" value="Tandem AAA-ATPase domain"/>
    <property type="match status" value="1"/>
</dbReference>
<evidence type="ECO:0000259" key="3">
    <source>
        <dbReference type="PROSITE" id="PS51194"/>
    </source>
</evidence>
<organism evidence="4 5">
    <name type="scientific">Desulforhopalus singaporensis</name>
    <dbReference type="NCBI Taxonomy" id="91360"/>
    <lineage>
        <taxon>Bacteria</taxon>
        <taxon>Pseudomonadati</taxon>
        <taxon>Thermodesulfobacteriota</taxon>
        <taxon>Desulfobulbia</taxon>
        <taxon>Desulfobulbales</taxon>
        <taxon>Desulfocapsaceae</taxon>
        <taxon>Desulforhopalus</taxon>
    </lineage>
</organism>
<feature type="domain" description="Helicase C-terminal" evidence="3">
    <location>
        <begin position="723"/>
        <end position="876"/>
    </location>
</feature>
<dbReference type="PROSITE" id="PS51194">
    <property type="entry name" value="HELICASE_CTER"/>
    <property type="match status" value="1"/>
</dbReference>
<dbReference type="GO" id="GO:0016787">
    <property type="term" value="F:hydrolase activity"/>
    <property type="evidence" value="ECO:0007669"/>
    <property type="project" value="UniProtKB-KW"/>
</dbReference>
<keyword evidence="4" id="KW-0723">Serine/threonine-protein kinase</keyword>
<gene>
    <name evidence="4" type="ORF">SAMN05660330_02763</name>
</gene>
<dbReference type="STRING" id="91360.SAMN05660330_02763"/>